<reference evidence="2 3" key="1">
    <citation type="submission" date="2024-05" db="EMBL/GenBank/DDBJ databases">
        <title>Genome sequencing and assembly of Indian major carp, Cirrhinus mrigala (Hamilton, 1822).</title>
        <authorList>
            <person name="Mohindra V."/>
            <person name="Chowdhury L.M."/>
            <person name="Lal K."/>
            <person name="Jena J.K."/>
        </authorList>
    </citation>
    <scope>NUCLEOTIDE SEQUENCE [LARGE SCALE GENOMIC DNA]</scope>
    <source>
        <strain evidence="2">CM1030</strain>
        <tissue evidence="2">Blood</tissue>
    </source>
</reference>
<keyword evidence="1" id="KW-1133">Transmembrane helix</keyword>
<gene>
    <name evidence="2" type="ORF">M9458_042795</name>
</gene>
<dbReference type="EMBL" id="JAMKFB020000021">
    <property type="protein sequence ID" value="KAL0163399.1"/>
    <property type="molecule type" value="Genomic_DNA"/>
</dbReference>
<feature type="non-terminal residue" evidence="2">
    <location>
        <position position="1"/>
    </location>
</feature>
<evidence type="ECO:0000313" key="3">
    <source>
        <dbReference type="Proteomes" id="UP001529510"/>
    </source>
</evidence>
<keyword evidence="3" id="KW-1185">Reference proteome</keyword>
<name>A0ABD0NN69_CIRMR</name>
<feature type="transmembrane region" description="Helical" evidence="1">
    <location>
        <begin position="34"/>
        <end position="58"/>
    </location>
</feature>
<sequence>IDDSKFIGSSLINSTFAHNKTGCQMTFDDDYSAYWVYFINFLGTLAVLPGNIVSALLMDKVGRLS</sequence>
<dbReference type="AlphaFoldDB" id="A0ABD0NN69"/>
<keyword evidence="1" id="KW-0812">Transmembrane</keyword>
<keyword evidence="1" id="KW-0472">Membrane</keyword>
<evidence type="ECO:0000313" key="2">
    <source>
        <dbReference type="EMBL" id="KAL0163399.1"/>
    </source>
</evidence>
<accession>A0ABD0NN69</accession>
<comment type="caution">
    <text evidence="2">The sequence shown here is derived from an EMBL/GenBank/DDBJ whole genome shotgun (WGS) entry which is preliminary data.</text>
</comment>
<protein>
    <submittedName>
        <fullName evidence="2">Uncharacterized protein</fullName>
    </submittedName>
</protein>
<proteinExistence type="predicted"/>
<dbReference type="Proteomes" id="UP001529510">
    <property type="component" value="Unassembled WGS sequence"/>
</dbReference>
<organism evidence="2 3">
    <name type="scientific">Cirrhinus mrigala</name>
    <name type="common">Mrigala</name>
    <dbReference type="NCBI Taxonomy" id="683832"/>
    <lineage>
        <taxon>Eukaryota</taxon>
        <taxon>Metazoa</taxon>
        <taxon>Chordata</taxon>
        <taxon>Craniata</taxon>
        <taxon>Vertebrata</taxon>
        <taxon>Euteleostomi</taxon>
        <taxon>Actinopterygii</taxon>
        <taxon>Neopterygii</taxon>
        <taxon>Teleostei</taxon>
        <taxon>Ostariophysi</taxon>
        <taxon>Cypriniformes</taxon>
        <taxon>Cyprinidae</taxon>
        <taxon>Labeoninae</taxon>
        <taxon>Labeonini</taxon>
        <taxon>Cirrhinus</taxon>
    </lineage>
</organism>
<evidence type="ECO:0000256" key="1">
    <source>
        <dbReference type="SAM" id="Phobius"/>
    </source>
</evidence>
<feature type="non-terminal residue" evidence="2">
    <location>
        <position position="65"/>
    </location>
</feature>